<dbReference type="EMBL" id="CP007035">
    <property type="protein sequence ID" value="AHF17339.1"/>
    <property type="molecule type" value="Genomic_DNA"/>
</dbReference>
<dbReference type="Proteomes" id="UP000003586">
    <property type="component" value="Chromosome"/>
</dbReference>
<dbReference type="AlphaFoldDB" id="W0F7A4"/>
<sequence length="132" mass="15689">MDYGFSGKTFPLNKKTPQHHADINEDDLLFECTLLAGHILGVECCDTVTTGDRELGVDVTYFQITPDPYKAKSVEEKKNYEAFNNYFYANYGIHKDRCYFYTEYEAFYSIVKAWKIWKYILSEDEKEEFFRY</sequence>
<evidence type="ECO:0000313" key="2">
    <source>
        <dbReference type="Proteomes" id="UP000003586"/>
    </source>
</evidence>
<dbReference type="RefSeq" id="WP_008582841.1">
    <property type="nucleotide sequence ID" value="NZ_CP007035.1"/>
</dbReference>
<keyword evidence="2" id="KW-1185">Reference proteome</keyword>
<accession>W0F7A4</accession>
<gene>
    <name evidence="1" type="ORF">NIASO_05870</name>
</gene>
<dbReference type="KEGG" id="nso:NIASO_05870"/>
<dbReference type="STRING" id="929713.NIASO_05870"/>
<name>W0F7A4_9BACT</name>
<reference evidence="1 2" key="1">
    <citation type="submission" date="2013-12" db="EMBL/GenBank/DDBJ databases">
        <authorList>
            <consortium name="DOE Joint Genome Institute"/>
            <person name="Eisen J."/>
            <person name="Huntemann M."/>
            <person name="Han J."/>
            <person name="Chen A."/>
            <person name="Kyrpides N."/>
            <person name="Mavromatis K."/>
            <person name="Markowitz V."/>
            <person name="Palaniappan K."/>
            <person name="Ivanova N."/>
            <person name="Schaumberg A."/>
            <person name="Pati A."/>
            <person name="Liolios K."/>
            <person name="Nordberg H.P."/>
            <person name="Cantor M.N."/>
            <person name="Hua S.X."/>
            <person name="Woyke T."/>
        </authorList>
    </citation>
    <scope>NUCLEOTIDE SEQUENCE [LARGE SCALE GENOMIC DNA]</scope>
    <source>
        <strain evidence="2">DSM 19437</strain>
    </source>
</reference>
<proteinExistence type="predicted"/>
<organism evidence="1 2">
    <name type="scientific">Niabella soli DSM 19437</name>
    <dbReference type="NCBI Taxonomy" id="929713"/>
    <lineage>
        <taxon>Bacteria</taxon>
        <taxon>Pseudomonadati</taxon>
        <taxon>Bacteroidota</taxon>
        <taxon>Chitinophagia</taxon>
        <taxon>Chitinophagales</taxon>
        <taxon>Chitinophagaceae</taxon>
        <taxon>Niabella</taxon>
    </lineage>
</organism>
<dbReference type="HOGENOM" id="CLU_1914850_0_0_10"/>
<evidence type="ECO:0000313" key="1">
    <source>
        <dbReference type="EMBL" id="AHF17339.1"/>
    </source>
</evidence>
<protein>
    <submittedName>
        <fullName evidence="1">Uncharacterized protein</fullName>
    </submittedName>
</protein>